<gene>
    <name evidence="2" type="ORF">ACFSC0_12500</name>
</gene>
<accession>A0ABW4N2L6</accession>
<dbReference type="Proteomes" id="UP001597237">
    <property type="component" value="Unassembled WGS sequence"/>
</dbReference>
<dbReference type="SUPFAM" id="SSF56925">
    <property type="entry name" value="OMPA-like"/>
    <property type="match status" value="1"/>
</dbReference>
<keyword evidence="3" id="KW-1185">Reference proteome</keyword>
<name>A0ABW4N2L6_9CAUL</name>
<evidence type="ECO:0008006" key="4">
    <source>
        <dbReference type="Google" id="ProtNLM"/>
    </source>
</evidence>
<evidence type="ECO:0000313" key="3">
    <source>
        <dbReference type="Proteomes" id="UP001597237"/>
    </source>
</evidence>
<evidence type="ECO:0000313" key="2">
    <source>
        <dbReference type="EMBL" id="MFD1784219.1"/>
    </source>
</evidence>
<feature type="chain" id="PRO_5047108895" description="Outer membrane protein beta-barrel domain-containing protein" evidence="1">
    <location>
        <begin position="24"/>
        <end position="251"/>
    </location>
</feature>
<dbReference type="EMBL" id="JBHUEY010000001">
    <property type="protein sequence ID" value="MFD1784219.1"/>
    <property type="molecule type" value="Genomic_DNA"/>
</dbReference>
<keyword evidence="1" id="KW-0732">Signal</keyword>
<dbReference type="RefSeq" id="WP_377283828.1">
    <property type="nucleotide sequence ID" value="NZ_JBHRSI010000009.1"/>
</dbReference>
<comment type="caution">
    <text evidence="2">The sequence shown here is derived from an EMBL/GenBank/DDBJ whole genome shotgun (WGS) entry which is preliminary data.</text>
</comment>
<evidence type="ECO:0000256" key="1">
    <source>
        <dbReference type="SAM" id="SignalP"/>
    </source>
</evidence>
<sequence length="251" mass="27121">MGMRIQAAAAAILTAVLASPALAQDDGGWDVSVTPYLWLPTISGSGQTGRGTPIDVKTDFEDVFDSLSGAFVGKAEARYDRIGGLVDLQYVKVSGDNQLVINNVPRLSSEVEVETMGATAALYYRAYASETVTFDVLAGVRYNSVDVEFDIARIGFPGVSRDISVDLWDPIIGARATAHVAERWSLTGYGDVGGGGDSDAVWQVLGTVNYHASENWLLHGGYRYYAVDVSERGHELELRMHGPIFAATYRF</sequence>
<reference evidence="3" key="1">
    <citation type="journal article" date="2019" name="Int. J. Syst. Evol. Microbiol.">
        <title>The Global Catalogue of Microorganisms (GCM) 10K type strain sequencing project: providing services to taxonomists for standard genome sequencing and annotation.</title>
        <authorList>
            <consortium name="The Broad Institute Genomics Platform"/>
            <consortium name="The Broad Institute Genome Sequencing Center for Infectious Disease"/>
            <person name="Wu L."/>
            <person name="Ma J."/>
        </authorList>
    </citation>
    <scope>NUCLEOTIDE SEQUENCE [LARGE SCALE GENOMIC DNA]</scope>
    <source>
        <strain evidence="3">DFY28</strain>
    </source>
</reference>
<feature type="signal peptide" evidence="1">
    <location>
        <begin position="1"/>
        <end position="23"/>
    </location>
</feature>
<dbReference type="InterPro" id="IPR011250">
    <property type="entry name" value="OMP/PagP_B-barrel"/>
</dbReference>
<proteinExistence type="predicted"/>
<dbReference type="Gene3D" id="2.40.160.20">
    <property type="match status" value="1"/>
</dbReference>
<organism evidence="2 3">
    <name type="scientific">Phenylobacterium terrae</name>
    <dbReference type="NCBI Taxonomy" id="2665495"/>
    <lineage>
        <taxon>Bacteria</taxon>
        <taxon>Pseudomonadati</taxon>
        <taxon>Pseudomonadota</taxon>
        <taxon>Alphaproteobacteria</taxon>
        <taxon>Caulobacterales</taxon>
        <taxon>Caulobacteraceae</taxon>
        <taxon>Phenylobacterium</taxon>
    </lineage>
</organism>
<protein>
    <recommendedName>
        <fullName evidence="4">Outer membrane protein beta-barrel domain-containing protein</fullName>
    </recommendedName>
</protein>